<name>A0A1G6T664_NIADE</name>
<protein>
    <recommendedName>
        <fullName evidence="3">Copper chaperone CopZ</fullName>
    </recommendedName>
</protein>
<dbReference type="STRING" id="1285928.SAMN04487894_107110"/>
<dbReference type="Proteomes" id="UP000198757">
    <property type="component" value="Unassembled WGS sequence"/>
</dbReference>
<accession>A0A1G6T664</accession>
<evidence type="ECO:0000313" key="2">
    <source>
        <dbReference type="Proteomes" id="UP000198757"/>
    </source>
</evidence>
<gene>
    <name evidence="1" type="ORF">SAMN04487894_107110</name>
</gene>
<reference evidence="2" key="1">
    <citation type="submission" date="2016-10" db="EMBL/GenBank/DDBJ databases">
        <authorList>
            <person name="Varghese N."/>
            <person name="Submissions S."/>
        </authorList>
    </citation>
    <scope>NUCLEOTIDE SEQUENCE [LARGE SCALE GENOMIC DNA]</scope>
    <source>
        <strain evidence="2">DSM 25811 / CCM 8410 / LMG 26954 / E90</strain>
    </source>
</reference>
<organism evidence="1 2">
    <name type="scientific">Niabella drilacis (strain DSM 25811 / CCM 8410 / CCUG 62505 / LMG 26954 / E90)</name>
    <dbReference type="NCBI Taxonomy" id="1285928"/>
    <lineage>
        <taxon>Bacteria</taxon>
        <taxon>Pseudomonadati</taxon>
        <taxon>Bacteroidota</taxon>
        <taxon>Chitinophagia</taxon>
        <taxon>Chitinophagales</taxon>
        <taxon>Chitinophagaceae</taxon>
        <taxon>Niabella</taxon>
    </lineage>
</organism>
<evidence type="ECO:0008006" key="3">
    <source>
        <dbReference type="Google" id="ProtNLM"/>
    </source>
</evidence>
<dbReference type="AlphaFoldDB" id="A0A1G6T664"/>
<dbReference type="EMBL" id="FMZO01000007">
    <property type="protein sequence ID" value="SDD24539.1"/>
    <property type="molecule type" value="Genomic_DNA"/>
</dbReference>
<proteinExistence type="predicted"/>
<sequence length="72" mass="8219">MKLIEVFKTNVLDKAAARELAKSLRRLFPGSKISFDLDDCDRILRIESPAPIDVRQVTFSLKTEGYRADVLH</sequence>
<keyword evidence="2" id="KW-1185">Reference proteome</keyword>
<dbReference type="RefSeq" id="WP_090390723.1">
    <property type="nucleotide sequence ID" value="NZ_FMZO01000007.1"/>
</dbReference>
<evidence type="ECO:0000313" key="1">
    <source>
        <dbReference type="EMBL" id="SDD24539.1"/>
    </source>
</evidence>
<dbReference type="OrthoDB" id="1036397at2"/>